<dbReference type="EMBL" id="JAIWOZ010000006">
    <property type="protein sequence ID" value="KAH6604298.1"/>
    <property type="molecule type" value="Genomic_DNA"/>
</dbReference>
<protein>
    <recommendedName>
        <fullName evidence="1">HAT C-terminal dimerisation domain-containing protein</fullName>
    </recommendedName>
</protein>
<proteinExistence type="predicted"/>
<evidence type="ECO:0000313" key="2">
    <source>
        <dbReference type="EMBL" id="KAH6604298.1"/>
    </source>
</evidence>
<dbReference type="Proteomes" id="UP000827724">
    <property type="component" value="Unassembled WGS sequence"/>
</dbReference>
<keyword evidence="3" id="KW-1185">Reference proteome</keyword>
<reference evidence="2" key="1">
    <citation type="submission" date="2021-08" db="EMBL/GenBank/DDBJ databases">
        <title>Chromosome-Level Trichoderma cornu-damae using Hi-C Data.</title>
        <authorList>
            <person name="Kim C.S."/>
        </authorList>
    </citation>
    <scope>NUCLEOTIDE SEQUENCE</scope>
    <source>
        <strain evidence="2">KA19-0412C</strain>
    </source>
</reference>
<sequence length="83" mass="9438">MTIKLFDDGSELDRYYRLNLPQQVDDPIQWWLLQQSSFPTLSKLALDLLAVLAMAADYTIEKIQCLKNWLHRGAISIGGLEGS</sequence>
<dbReference type="InterPro" id="IPR008906">
    <property type="entry name" value="HATC_C_dom"/>
</dbReference>
<dbReference type="InterPro" id="IPR012337">
    <property type="entry name" value="RNaseH-like_sf"/>
</dbReference>
<dbReference type="SUPFAM" id="SSF53098">
    <property type="entry name" value="Ribonuclease H-like"/>
    <property type="match status" value="1"/>
</dbReference>
<comment type="caution">
    <text evidence="2">The sequence shown here is derived from an EMBL/GenBank/DDBJ whole genome shotgun (WGS) entry which is preliminary data.</text>
</comment>
<gene>
    <name evidence="2" type="ORF">Trco_007744</name>
</gene>
<feature type="domain" description="HAT C-terminal dimerisation" evidence="1">
    <location>
        <begin position="11"/>
        <end position="56"/>
    </location>
</feature>
<dbReference type="GO" id="GO:0046983">
    <property type="term" value="F:protein dimerization activity"/>
    <property type="evidence" value="ECO:0007669"/>
    <property type="project" value="InterPro"/>
</dbReference>
<name>A0A9P8TTH9_9HYPO</name>
<dbReference type="OrthoDB" id="5055183at2759"/>
<organism evidence="2 3">
    <name type="scientific">Trichoderma cornu-damae</name>
    <dbReference type="NCBI Taxonomy" id="654480"/>
    <lineage>
        <taxon>Eukaryota</taxon>
        <taxon>Fungi</taxon>
        <taxon>Dikarya</taxon>
        <taxon>Ascomycota</taxon>
        <taxon>Pezizomycotina</taxon>
        <taxon>Sordariomycetes</taxon>
        <taxon>Hypocreomycetidae</taxon>
        <taxon>Hypocreales</taxon>
        <taxon>Hypocreaceae</taxon>
        <taxon>Trichoderma</taxon>
    </lineage>
</organism>
<evidence type="ECO:0000259" key="1">
    <source>
        <dbReference type="Pfam" id="PF05699"/>
    </source>
</evidence>
<accession>A0A9P8TTH9</accession>
<dbReference type="Pfam" id="PF05699">
    <property type="entry name" value="Dimer_Tnp_hAT"/>
    <property type="match status" value="1"/>
</dbReference>
<evidence type="ECO:0000313" key="3">
    <source>
        <dbReference type="Proteomes" id="UP000827724"/>
    </source>
</evidence>
<dbReference type="AlphaFoldDB" id="A0A9P8TTH9"/>